<gene>
    <name evidence="1" type="ORF">GXP67_18170</name>
</gene>
<evidence type="ECO:0008006" key="3">
    <source>
        <dbReference type="Google" id="ProtNLM"/>
    </source>
</evidence>
<dbReference type="EMBL" id="CP048222">
    <property type="protein sequence ID" value="QHT68430.1"/>
    <property type="molecule type" value="Genomic_DNA"/>
</dbReference>
<evidence type="ECO:0000313" key="2">
    <source>
        <dbReference type="Proteomes" id="UP000480178"/>
    </source>
</evidence>
<keyword evidence="2" id="KW-1185">Reference proteome</keyword>
<dbReference type="AlphaFoldDB" id="A0A6C0GLB0"/>
<dbReference type="PROSITE" id="PS51257">
    <property type="entry name" value="PROKAR_LIPOPROTEIN"/>
    <property type="match status" value="1"/>
</dbReference>
<evidence type="ECO:0000313" key="1">
    <source>
        <dbReference type="EMBL" id="QHT68430.1"/>
    </source>
</evidence>
<protein>
    <recommendedName>
        <fullName evidence="3">Lipoprotein</fullName>
    </recommendedName>
</protein>
<organism evidence="1 2">
    <name type="scientific">Rhodocytophaga rosea</name>
    <dbReference type="NCBI Taxonomy" id="2704465"/>
    <lineage>
        <taxon>Bacteria</taxon>
        <taxon>Pseudomonadati</taxon>
        <taxon>Bacteroidota</taxon>
        <taxon>Cytophagia</taxon>
        <taxon>Cytophagales</taxon>
        <taxon>Rhodocytophagaceae</taxon>
        <taxon>Rhodocytophaga</taxon>
    </lineage>
</organism>
<accession>A0A6C0GLB0</accession>
<reference evidence="1 2" key="1">
    <citation type="submission" date="2020-01" db="EMBL/GenBank/DDBJ databases">
        <authorList>
            <person name="Kim M.K."/>
        </authorList>
    </citation>
    <scope>NUCLEOTIDE SEQUENCE [LARGE SCALE GENOMIC DNA]</scope>
    <source>
        <strain evidence="1 2">172606-1</strain>
    </source>
</reference>
<proteinExistence type="predicted"/>
<dbReference type="Proteomes" id="UP000480178">
    <property type="component" value="Chromosome"/>
</dbReference>
<dbReference type="KEGG" id="rhoz:GXP67_18170"/>
<dbReference type="RefSeq" id="WP_162444443.1">
    <property type="nucleotide sequence ID" value="NZ_CP048222.1"/>
</dbReference>
<sequence>MVNKNCNRDLGTLIILATSIFLISGCSPFRKERFTISPSFANAIKTDGCYIISNEASSDSSKNSDYCPVFFFENGSVACLPCFKESKMTTQEIIVGFTEQQLYSKEGIVIWGLYNISNDSIQLEFNHTLSSGGFPAYRRITKWQGIIKNDSSIQIFPGPVNEKKNLPRQWIFPAKGCLLKFQQMSDKKLLDSTKAWIMKENN</sequence>
<name>A0A6C0GLB0_9BACT</name>